<proteinExistence type="predicted"/>
<dbReference type="Proteomes" id="UP000261875">
    <property type="component" value="Chromosome"/>
</dbReference>
<protein>
    <submittedName>
        <fullName evidence="1">Uncharacterized protein</fullName>
    </submittedName>
</protein>
<dbReference type="KEGG" id="fsm:CCS41_12295"/>
<dbReference type="AlphaFoldDB" id="A0A2U8I7C9"/>
<organism evidence="1 2">
    <name type="scientific">Candidatus Fukatsuia symbiotica</name>
    <dbReference type="NCBI Taxonomy" id="1878942"/>
    <lineage>
        <taxon>Bacteria</taxon>
        <taxon>Pseudomonadati</taxon>
        <taxon>Pseudomonadota</taxon>
        <taxon>Gammaproteobacteria</taxon>
        <taxon>Enterobacterales</taxon>
        <taxon>Yersiniaceae</taxon>
        <taxon>Candidatus Fukatsuia</taxon>
    </lineage>
</organism>
<dbReference type="EMBL" id="CP021659">
    <property type="protein sequence ID" value="AWK15076.1"/>
    <property type="molecule type" value="Genomic_DNA"/>
</dbReference>
<dbReference type="RefSeq" id="WP_072550533.1">
    <property type="nucleotide sequence ID" value="NZ_CP021659.1"/>
</dbReference>
<accession>A0A2U8I7C9</accession>
<evidence type="ECO:0000313" key="1">
    <source>
        <dbReference type="EMBL" id="AWK15076.1"/>
    </source>
</evidence>
<evidence type="ECO:0000313" key="2">
    <source>
        <dbReference type="Proteomes" id="UP000261875"/>
    </source>
</evidence>
<gene>
    <name evidence="1" type="ORF">CCS41_12295</name>
</gene>
<dbReference type="Gene3D" id="3.30.2440.10">
    <property type="entry name" value="Secreted effector protein SifA"/>
    <property type="match status" value="1"/>
</dbReference>
<name>A0A2U8I7C9_9GAMM</name>
<sequence>MTTTSHCSSLLSDSLGGGFKLNDRRIGTIMEAASGNEAAKMGLIDTIIDKFFRNGAKRERIIALYEQLVVPDLCPSNERTPIIMAYKFNKLREMADEEHRHHFQIRINQNMGQQEIWSYSFSIRKDTIFQSEPLDYRYENYYNEVCTLKICNDFDDDLYEFREVLSQSALTESRIQTMSDDESVREEIREKLDDPRYAKEQFSHLSGAEGNSTFFAHFTSGKLELSNRGNETGEFRGNLLKNKIEGKDSKYQNLRELCSYGFMTKDDSRLVYVSAPHRTHLNNYIDEDNSILVNIQRILQNKRVGNSALVNIRHILQNKKVGETNLYDLFELNLPEGPINIDMACLIEGAM</sequence>
<dbReference type="OrthoDB" id="6637939at2"/>
<keyword evidence="2" id="KW-1185">Reference proteome</keyword>
<reference evidence="1 2" key="1">
    <citation type="submission" date="2017-05" db="EMBL/GenBank/DDBJ databases">
        <title>Genome sequence of Candidatus Fukatsuia symbiotica and Candidatus Hamiltonella defensa from Acyrthosiphon pisum strain 5D.</title>
        <authorList>
            <person name="Patel V.A."/>
            <person name="Chevignon G."/>
            <person name="Russell J.A."/>
            <person name="Oliver K.M."/>
        </authorList>
    </citation>
    <scope>NUCLEOTIDE SEQUENCE [LARGE SCALE GENOMIC DNA]</scope>
    <source>
        <strain evidence="1 2">5D</strain>
    </source>
</reference>